<keyword evidence="4" id="KW-0456">Lyase</keyword>
<evidence type="ECO:0000313" key="7">
    <source>
        <dbReference type="Proteomes" id="UP000027361"/>
    </source>
</evidence>
<dbReference type="InterPro" id="IPR001533">
    <property type="entry name" value="Pterin_deHydtase"/>
</dbReference>
<dbReference type="PANTHER" id="PTHR42805">
    <property type="entry name" value="PTERIN-4-ALPHA-CARBINOLAMINE DEHYDRATASE-RELATED"/>
    <property type="match status" value="1"/>
</dbReference>
<dbReference type="Proteomes" id="UP000027361">
    <property type="component" value="Unassembled WGS sequence"/>
</dbReference>
<dbReference type="AlphaFoldDB" id="A0A066WNJ1"/>
<protein>
    <recommendedName>
        <fullName evidence="3">4a-hydroxytetrahydrobiopterin dehydratase</fullName>
        <ecNumber evidence="3">4.2.1.96</ecNumber>
    </recommendedName>
</protein>
<keyword evidence="7" id="KW-1185">Reference proteome</keyword>
<evidence type="ECO:0000256" key="1">
    <source>
        <dbReference type="ARBA" id="ARBA00001554"/>
    </source>
</evidence>
<dbReference type="GO" id="GO:0008124">
    <property type="term" value="F:4-alpha-hydroxytetrahydrobiopterin dehydratase activity"/>
    <property type="evidence" value="ECO:0007669"/>
    <property type="project" value="UniProtKB-EC"/>
</dbReference>
<evidence type="ECO:0000256" key="3">
    <source>
        <dbReference type="ARBA" id="ARBA00013252"/>
    </source>
</evidence>
<dbReference type="EMBL" id="JMSN01000013">
    <property type="protein sequence ID" value="KDN52190.1"/>
    <property type="molecule type" value="Genomic_DNA"/>
</dbReference>
<dbReference type="SUPFAM" id="SSF55248">
    <property type="entry name" value="PCD-like"/>
    <property type="match status" value="1"/>
</dbReference>
<sequence>MATRAITPARPLALVARSDGPLIHSLARALRPTTRAHHLRSYQLPARIRLRPTPALSRAIMSSAAAAAGAQRHGQGGAQNNNPLLDETCVPCRKGATMLTQAEIDAHLAALQGGSAGKGWILCSRSSSPTTPSSGPSISALGRTFRFKNFRTALAFTNEVGRIAEEEKHHPEILLEWGSVRVAWWTHAIEGVSSDCRAHVCTVVPRARLSLLETNSTFGPLLTNCLAMHTLASYTRMTSSWPQRRMRSRMPQKGSRRKFLSFG</sequence>
<dbReference type="STRING" id="1037660.A0A066WNJ1"/>
<organism evidence="6 7">
    <name type="scientific">Tilletiaria anomala (strain ATCC 24038 / CBS 436.72 / UBC 951)</name>
    <dbReference type="NCBI Taxonomy" id="1037660"/>
    <lineage>
        <taxon>Eukaryota</taxon>
        <taxon>Fungi</taxon>
        <taxon>Dikarya</taxon>
        <taxon>Basidiomycota</taxon>
        <taxon>Ustilaginomycotina</taxon>
        <taxon>Exobasidiomycetes</taxon>
        <taxon>Georgefischeriales</taxon>
        <taxon>Tilletiariaceae</taxon>
        <taxon>Tilletiaria</taxon>
    </lineage>
</organism>
<accession>A0A066WNJ1</accession>
<evidence type="ECO:0000313" key="6">
    <source>
        <dbReference type="EMBL" id="KDN52190.1"/>
    </source>
</evidence>
<dbReference type="Gene3D" id="3.30.1360.20">
    <property type="entry name" value="Transcriptional coactivator/pterin dehydratase"/>
    <property type="match status" value="1"/>
</dbReference>
<gene>
    <name evidence="6" type="ORF">K437DRAFT_254572</name>
</gene>
<comment type="caution">
    <text evidence="6">The sequence shown here is derived from an EMBL/GenBank/DDBJ whole genome shotgun (WGS) entry which is preliminary data.</text>
</comment>
<reference evidence="6 7" key="1">
    <citation type="submission" date="2014-05" db="EMBL/GenBank/DDBJ databases">
        <title>Draft genome sequence of a rare smut relative, Tilletiaria anomala UBC 951.</title>
        <authorList>
            <consortium name="DOE Joint Genome Institute"/>
            <person name="Toome M."/>
            <person name="Kuo A."/>
            <person name="Henrissat B."/>
            <person name="Lipzen A."/>
            <person name="Tritt A."/>
            <person name="Yoshinaga Y."/>
            <person name="Zane M."/>
            <person name="Barry K."/>
            <person name="Grigoriev I.V."/>
            <person name="Spatafora J.W."/>
            <person name="Aimea M.C."/>
        </authorList>
    </citation>
    <scope>NUCLEOTIDE SEQUENCE [LARGE SCALE GENOMIC DNA]</scope>
    <source>
        <strain evidence="6 7">UBC 951</strain>
    </source>
</reference>
<dbReference type="HOGENOM" id="CLU_1058397_0_0_1"/>
<dbReference type="OrthoDB" id="277398at2759"/>
<dbReference type="EC" id="4.2.1.96" evidence="3"/>
<dbReference type="GO" id="GO:0006729">
    <property type="term" value="P:tetrahydrobiopterin biosynthetic process"/>
    <property type="evidence" value="ECO:0007669"/>
    <property type="project" value="InterPro"/>
</dbReference>
<dbReference type="InterPro" id="IPR036428">
    <property type="entry name" value="PCD_sf"/>
</dbReference>
<dbReference type="PANTHER" id="PTHR42805:SF1">
    <property type="entry name" value="PTERIN-4-ALPHA-CARBINOLAMINE DEHYDRATASE-RELATED"/>
    <property type="match status" value="1"/>
</dbReference>
<proteinExistence type="inferred from homology"/>
<feature type="region of interest" description="Disordered" evidence="5">
    <location>
        <begin position="244"/>
        <end position="263"/>
    </location>
</feature>
<comment type="similarity">
    <text evidence="2">Belongs to the pterin-4-alpha-carbinolamine dehydratase family.</text>
</comment>
<dbReference type="InParanoid" id="A0A066WNJ1"/>
<dbReference type="InterPro" id="IPR050376">
    <property type="entry name" value="Pterin-4-alpha-carb_dehyd"/>
</dbReference>
<evidence type="ECO:0000256" key="4">
    <source>
        <dbReference type="ARBA" id="ARBA00023239"/>
    </source>
</evidence>
<dbReference type="GeneID" id="25263911"/>
<evidence type="ECO:0000256" key="5">
    <source>
        <dbReference type="SAM" id="MobiDB-lite"/>
    </source>
</evidence>
<dbReference type="Pfam" id="PF01329">
    <property type="entry name" value="Pterin_4a"/>
    <property type="match status" value="1"/>
</dbReference>
<evidence type="ECO:0000256" key="2">
    <source>
        <dbReference type="ARBA" id="ARBA00006472"/>
    </source>
</evidence>
<dbReference type="RefSeq" id="XP_013245030.1">
    <property type="nucleotide sequence ID" value="XM_013389576.1"/>
</dbReference>
<comment type="catalytic activity">
    <reaction evidence="1">
        <text>(4aS,6R)-4a-hydroxy-L-erythro-5,6,7,8-tetrahydrobiopterin = (6R)-L-erythro-6,7-dihydrobiopterin + H2O</text>
        <dbReference type="Rhea" id="RHEA:11920"/>
        <dbReference type="ChEBI" id="CHEBI:15377"/>
        <dbReference type="ChEBI" id="CHEBI:15642"/>
        <dbReference type="ChEBI" id="CHEBI:43120"/>
        <dbReference type="EC" id="4.2.1.96"/>
    </reaction>
</comment>
<name>A0A066WNJ1_TILAU</name>